<protein>
    <submittedName>
        <fullName evidence="1">Uncharacterized protein</fullName>
    </submittedName>
</protein>
<name>A0A1S8TWR5_9CLOT</name>
<dbReference type="STRING" id="29367.CLPUN_08130"/>
<proteinExistence type="predicted"/>
<dbReference type="Proteomes" id="UP000190890">
    <property type="component" value="Unassembled WGS sequence"/>
</dbReference>
<dbReference type="AlphaFoldDB" id="A0A1S8TWR5"/>
<evidence type="ECO:0000313" key="2">
    <source>
        <dbReference type="Proteomes" id="UP000190890"/>
    </source>
</evidence>
<sequence>MVQNYYSLVRKVKDLRRNYKNLTLDQKLDLLSLELKLEAKCLSASDCHTKAEKQALKSKKLEIRKHNENNQVQSK</sequence>
<accession>A0A1S8TWR5</accession>
<organism evidence="1 2">
    <name type="scientific">Clostridium puniceum</name>
    <dbReference type="NCBI Taxonomy" id="29367"/>
    <lineage>
        <taxon>Bacteria</taxon>
        <taxon>Bacillati</taxon>
        <taxon>Bacillota</taxon>
        <taxon>Clostridia</taxon>
        <taxon>Eubacteriales</taxon>
        <taxon>Clostridiaceae</taxon>
        <taxon>Clostridium</taxon>
    </lineage>
</organism>
<comment type="caution">
    <text evidence="1">The sequence shown here is derived from an EMBL/GenBank/DDBJ whole genome shotgun (WGS) entry which is preliminary data.</text>
</comment>
<keyword evidence="2" id="KW-1185">Reference proteome</keyword>
<evidence type="ECO:0000313" key="1">
    <source>
        <dbReference type="EMBL" id="OOM81835.1"/>
    </source>
</evidence>
<reference evidence="1 2" key="1">
    <citation type="submission" date="2016-05" db="EMBL/GenBank/DDBJ databases">
        <title>Microbial solvent formation.</title>
        <authorList>
            <person name="Poehlein A."/>
            <person name="Montoya Solano J.D."/>
            <person name="Flitsch S."/>
            <person name="Krabben P."/>
            <person name="Duerre P."/>
            <person name="Daniel R."/>
        </authorList>
    </citation>
    <scope>NUCLEOTIDE SEQUENCE [LARGE SCALE GENOMIC DNA]</scope>
    <source>
        <strain evidence="1 2">DSM 2619</strain>
    </source>
</reference>
<gene>
    <name evidence="1" type="ORF">CLPUN_08130</name>
</gene>
<dbReference type="RefSeq" id="WP_143328972.1">
    <property type="nucleotide sequence ID" value="NZ_LZZM01000046.1"/>
</dbReference>
<dbReference type="EMBL" id="LZZM01000046">
    <property type="protein sequence ID" value="OOM81835.1"/>
    <property type="molecule type" value="Genomic_DNA"/>
</dbReference>